<feature type="region of interest" description="Disordered" evidence="9">
    <location>
        <begin position="1"/>
        <end position="22"/>
    </location>
</feature>
<feature type="transmembrane region" description="Helical" evidence="8">
    <location>
        <begin position="85"/>
        <end position="106"/>
    </location>
</feature>
<dbReference type="PROSITE" id="PS50928">
    <property type="entry name" value="ABC_TM1"/>
    <property type="match status" value="1"/>
</dbReference>
<evidence type="ECO:0000313" key="11">
    <source>
        <dbReference type="EMBL" id="QCT02654.1"/>
    </source>
</evidence>
<evidence type="ECO:0000256" key="5">
    <source>
        <dbReference type="ARBA" id="ARBA00022692"/>
    </source>
</evidence>
<evidence type="ECO:0000256" key="9">
    <source>
        <dbReference type="SAM" id="MobiDB-lite"/>
    </source>
</evidence>
<dbReference type="InterPro" id="IPR000515">
    <property type="entry name" value="MetI-like"/>
</dbReference>
<evidence type="ECO:0000256" key="3">
    <source>
        <dbReference type="ARBA" id="ARBA00022448"/>
    </source>
</evidence>
<dbReference type="InterPro" id="IPR035906">
    <property type="entry name" value="MetI-like_sf"/>
</dbReference>
<dbReference type="Gene3D" id="1.10.3720.10">
    <property type="entry name" value="MetI-like"/>
    <property type="match status" value="1"/>
</dbReference>
<accession>A0A4V1G3W9</accession>
<protein>
    <recommendedName>
        <fullName evidence="8">Phosphate transport system permease protein PstA</fullName>
    </recommendedName>
</protein>
<dbReference type="GO" id="GO:0005886">
    <property type="term" value="C:plasma membrane"/>
    <property type="evidence" value="ECO:0007669"/>
    <property type="project" value="UniProtKB-SubCell"/>
</dbReference>
<dbReference type="Proteomes" id="UP000300879">
    <property type="component" value="Chromosome"/>
</dbReference>
<evidence type="ECO:0000313" key="12">
    <source>
        <dbReference type="Proteomes" id="UP000300879"/>
    </source>
</evidence>
<evidence type="ECO:0000256" key="1">
    <source>
        <dbReference type="ARBA" id="ARBA00004651"/>
    </source>
</evidence>
<evidence type="ECO:0000256" key="4">
    <source>
        <dbReference type="ARBA" id="ARBA00022475"/>
    </source>
</evidence>
<feature type="domain" description="ABC transmembrane type-1" evidence="10">
    <location>
        <begin position="81"/>
        <end position="287"/>
    </location>
</feature>
<dbReference type="SUPFAM" id="SSF161098">
    <property type="entry name" value="MetI-like"/>
    <property type="match status" value="1"/>
</dbReference>
<evidence type="ECO:0000256" key="8">
    <source>
        <dbReference type="RuleBase" id="RU363043"/>
    </source>
</evidence>
<feature type="transmembrane region" description="Helical" evidence="8">
    <location>
        <begin position="201"/>
        <end position="221"/>
    </location>
</feature>
<organism evidence="11 12">
    <name type="scientific">Paenibacillus algicola</name>
    <dbReference type="NCBI Taxonomy" id="2565926"/>
    <lineage>
        <taxon>Bacteria</taxon>
        <taxon>Bacillati</taxon>
        <taxon>Bacillota</taxon>
        <taxon>Bacilli</taxon>
        <taxon>Bacillales</taxon>
        <taxon>Paenibacillaceae</taxon>
        <taxon>Paenibacillus</taxon>
    </lineage>
</organism>
<proteinExistence type="inferred from homology"/>
<feature type="transmembrane region" description="Helical" evidence="8">
    <location>
        <begin position="118"/>
        <end position="143"/>
    </location>
</feature>
<evidence type="ECO:0000256" key="2">
    <source>
        <dbReference type="ARBA" id="ARBA00007069"/>
    </source>
</evidence>
<gene>
    <name evidence="11" type="ORF">E6C60_1939</name>
</gene>
<dbReference type="InterPro" id="IPR005672">
    <property type="entry name" value="Phosphate_PstA"/>
</dbReference>
<dbReference type="KEGG" id="palo:E6C60_1939"/>
<dbReference type="CDD" id="cd06261">
    <property type="entry name" value="TM_PBP2"/>
    <property type="match status" value="1"/>
</dbReference>
<keyword evidence="4 8" id="KW-1003">Cell membrane</keyword>
<evidence type="ECO:0000259" key="10">
    <source>
        <dbReference type="PROSITE" id="PS50928"/>
    </source>
</evidence>
<feature type="transmembrane region" description="Helical" evidence="8">
    <location>
        <begin position="155"/>
        <end position="175"/>
    </location>
</feature>
<keyword evidence="5 8" id="KW-0812">Transmembrane</keyword>
<dbReference type="GO" id="GO:0005315">
    <property type="term" value="F:phosphate transmembrane transporter activity"/>
    <property type="evidence" value="ECO:0007669"/>
    <property type="project" value="InterPro"/>
</dbReference>
<dbReference type="AlphaFoldDB" id="A0A4V1G3W9"/>
<keyword evidence="12" id="KW-1185">Reference proteome</keyword>
<name>A0A4V1G3W9_9BACL</name>
<feature type="transmembrane region" description="Helical" evidence="8">
    <location>
        <begin position="31"/>
        <end position="53"/>
    </location>
</feature>
<dbReference type="PANTHER" id="PTHR43470:SF5">
    <property type="entry name" value="PHOSPHATE TRANSPORT SYSTEM PERMEASE PROTEIN PSTA"/>
    <property type="match status" value="1"/>
</dbReference>
<comment type="similarity">
    <text evidence="2 8">Belongs to the binding-protein-dependent transport system permease family. CysTW subfamily.</text>
</comment>
<keyword evidence="6 8" id="KW-1133">Transmembrane helix</keyword>
<dbReference type="EMBL" id="CP040396">
    <property type="protein sequence ID" value="QCT02654.1"/>
    <property type="molecule type" value="Genomic_DNA"/>
</dbReference>
<dbReference type="Pfam" id="PF00528">
    <property type="entry name" value="BPD_transp_1"/>
    <property type="match status" value="1"/>
</dbReference>
<reference evidence="11 12" key="1">
    <citation type="submission" date="2019-05" db="EMBL/GenBank/DDBJ databases">
        <authorList>
            <person name="Chen C."/>
        </authorList>
    </citation>
    <scope>NUCLEOTIDE SEQUENCE [LARGE SCALE GENOMIC DNA]</scope>
    <source>
        <strain evidence="11 12">HB172198</strain>
    </source>
</reference>
<evidence type="ECO:0000256" key="7">
    <source>
        <dbReference type="ARBA" id="ARBA00023136"/>
    </source>
</evidence>
<dbReference type="GO" id="GO:0035435">
    <property type="term" value="P:phosphate ion transmembrane transport"/>
    <property type="evidence" value="ECO:0007669"/>
    <property type="project" value="InterPro"/>
</dbReference>
<evidence type="ECO:0000256" key="6">
    <source>
        <dbReference type="ARBA" id="ARBA00022989"/>
    </source>
</evidence>
<comment type="subcellular location">
    <subcellularLocation>
        <location evidence="1 8">Cell membrane</location>
        <topology evidence="1 8">Multi-pass membrane protein</topology>
    </subcellularLocation>
</comment>
<dbReference type="NCBIfam" id="TIGR00974">
    <property type="entry name" value="3a0107s02c"/>
    <property type="match status" value="1"/>
</dbReference>
<sequence length="298" mass="32191">MAGMALQPGGQPSKAHQQVRGRKKRDQWTKILFLGATSIGILALMVLIIDILIDGLATLRPELLTNYPSRRASGSGLKSALIGTFYMVCIMAPISFLIGVGAAIFMEEYAKKNKLTRLIQLNISTLAGVPSIVYGILGLAIFVRGMNLERSLLSGALTMTLLVLPVIIVSAQEAIKAVPSSRRDASLALGATKWQTVQRSVLPSAFPGILTGIILAISRAIGETAPLVMIGALTYVAFLPNSLLDQFTVLPIQIYNWISKPQTEFHDLAASGIIILLIMLLSLNMLAVVLRNRFQKNL</sequence>
<keyword evidence="7 8" id="KW-0472">Membrane</keyword>
<dbReference type="PANTHER" id="PTHR43470">
    <property type="entry name" value="PHOSPHATE TRANSPORT SYSTEM PERMEASE PROTEIN PSTA-RELATED"/>
    <property type="match status" value="1"/>
</dbReference>
<feature type="transmembrane region" description="Helical" evidence="8">
    <location>
        <begin position="268"/>
        <end position="290"/>
    </location>
</feature>
<keyword evidence="3" id="KW-0813">Transport</keyword>